<dbReference type="CDD" id="cd00009">
    <property type="entry name" value="AAA"/>
    <property type="match status" value="1"/>
</dbReference>
<proteinExistence type="predicted"/>
<name>A0A239BC69_9FIRM</name>
<dbReference type="Proteomes" id="UP000198304">
    <property type="component" value="Unassembled WGS sequence"/>
</dbReference>
<dbReference type="PROSITE" id="PS00676">
    <property type="entry name" value="SIGMA54_INTERACT_2"/>
    <property type="match status" value="1"/>
</dbReference>
<dbReference type="RefSeq" id="WP_207652495.1">
    <property type="nucleotide sequence ID" value="NZ_FZOJ01000003.1"/>
</dbReference>
<dbReference type="GO" id="GO:0006355">
    <property type="term" value="P:regulation of DNA-templated transcription"/>
    <property type="evidence" value="ECO:0007669"/>
    <property type="project" value="InterPro"/>
</dbReference>
<evidence type="ECO:0000259" key="4">
    <source>
        <dbReference type="PROSITE" id="PS50112"/>
    </source>
</evidence>
<evidence type="ECO:0000259" key="3">
    <source>
        <dbReference type="PROSITE" id="PS50045"/>
    </source>
</evidence>
<dbReference type="InterPro" id="IPR013767">
    <property type="entry name" value="PAS_fold"/>
</dbReference>
<dbReference type="SUPFAM" id="SSF55785">
    <property type="entry name" value="PYP-like sensor domain (PAS domain)"/>
    <property type="match status" value="1"/>
</dbReference>
<dbReference type="Pfam" id="PF00158">
    <property type="entry name" value="Sigma54_activat"/>
    <property type="match status" value="1"/>
</dbReference>
<dbReference type="InterPro" id="IPR027417">
    <property type="entry name" value="P-loop_NTPase"/>
</dbReference>
<sequence length="630" mass="70709">MKKDILFVSPFEDLYKTAKHLIKIHGFEEIDVEMGDLEEGVEKARLAVDNGTRVLISRGGTYNLILKEVDVPVVEVGLTAFDILKSFKLTRQIKEPLAIIGYRNVIKGYDIIEELFSDMDVIKITLDNTDSVEARIRECVEQGVKVVVGDTVVNRIAPKCGCKSLLIESGEEAVLSAMKEAIRVLKAAQAESDRMQRFMAVIDYTSDGVIATDKDGRITVFNRNAENMLGKTKEKAKGQLISQVIKDNEISKLVGSRSIKVDSIYDLGNTKLALNHVPIFVDGDDTGSIITFQDITKIQSLEKKIRLELSKKGFVAKYTFQDIIHKSSIMQRCIKRARTYGEYDSSVLISGPSGVGKEIFAQSIHNTSKRRTGPFVPINCAALPVNLIESELFGYVEGAFTGAKKGGKPGIFEMAHKGTIFLDEISELPLDLQARLLRVIQEREVMRVGDDKVIPVDVRIICATNRDLKTMVLDGGFRRDLLFRINILSLNIPSLNERKEDIKVLTSYFIDLYCGEYGKDTIGISSDALEYLECFNYEGNVRELQGMIERAVITCDGNEMRLENILESDSEGADILTANRSNIFDEEHTLKELESKYIDYISSKYNNSKQEICNVLGIDRTTLWRKKKKT</sequence>
<dbReference type="EMBL" id="FZOJ01000003">
    <property type="protein sequence ID" value="SNS04593.1"/>
    <property type="molecule type" value="Genomic_DNA"/>
</dbReference>
<dbReference type="InterPro" id="IPR058031">
    <property type="entry name" value="AAA_lid_NorR"/>
</dbReference>
<feature type="domain" description="PAS" evidence="4">
    <location>
        <begin position="194"/>
        <end position="239"/>
    </location>
</feature>
<dbReference type="PROSITE" id="PS50045">
    <property type="entry name" value="SIGMA54_INTERACT_4"/>
    <property type="match status" value="1"/>
</dbReference>
<evidence type="ECO:0000313" key="6">
    <source>
        <dbReference type="Proteomes" id="UP000198304"/>
    </source>
</evidence>
<accession>A0A239BC69</accession>
<dbReference type="Pfam" id="PF25601">
    <property type="entry name" value="AAA_lid_14"/>
    <property type="match status" value="1"/>
</dbReference>
<dbReference type="CDD" id="cd00130">
    <property type="entry name" value="PAS"/>
    <property type="match status" value="1"/>
</dbReference>
<dbReference type="SUPFAM" id="SSF159800">
    <property type="entry name" value="PrpR receptor domain-like"/>
    <property type="match status" value="1"/>
</dbReference>
<dbReference type="Gene3D" id="3.40.50.2300">
    <property type="match status" value="1"/>
</dbReference>
<dbReference type="Pfam" id="PF00989">
    <property type="entry name" value="PAS"/>
    <property type="match status" value="1"/>
</dbReference>
<dbReference type="InterPro" id="IPR025943">
    <property type="entry name" value="Sigma_54_int_dom_ATP-bd_2"/>
</dbReference>
<dbReference type="PROSITE" id="PS50112">
    <property type="entry name" value="PAS"/>
    <property type="match status" value="1"/>
</dbReference>
<dbReference type="FunFam" id="3.40.50.300:FF:000006">
    <property type="entry name" value="DNA-binding transcriptional regulator NtrC"/>
    <property type="match status" value="1"/>
</dbReference>
<organism evidence="5 6">
    <name type="scientific">Anaerovirgula multivorans</name>
    <dbReference type="NCBI Taxonomy" id="312168"/>
    <lineage>
        <taxon>Bacteria</taxon>
        <taxon>Bacillati</taxon>
        <taxon>Bacillota</taxon>
        <taxon>Clostridia</taxon>
        <taxon>Peptostreptococcales</taxon>
        <taxon>Natronincolaceae</taxon>
        <taxon>Anaerovirgula</taxon>
    </lineage>
</organism>
<evidence type="ECO:0000256" key="2">
    <source>
        <dbReference type="ARBA" id="ARBA00022840"/>
    </source>
</evidence>
<keyword evidence="1" id="KW-0547">Nucleotide-binding</keyword>
<dbReference type="SUPFAM" id="SSF46689">
    <property type="entry name" value="Homeodomain-like"/>
    <property type="match status" value="1"/>
</dbReference>
<dbReference type="GO" id="GO:0003677">
    <property type="term" value="F:DNA binding"/>
    <property type="evidence" value="ECO:0007669"/>
    <property type="project" value="InterPro"/>
</dbReference>
<dbReference type="Gene3D" id="1.10.10.60">
    <property type="entry name" value="Homeodomain-like"/>
    <property type="match status" value="1"/>
</dbReference>
<dbReference type="GO" id="GO:0005524">
    <property type="term" value="F:ATP binding"/>
    <property type="evidence" value="ECO:0007669"/>
    <property type="project" value="UniProtKB-KW"/>
</dbReference>
<keyword evidence="2" id="KW-0067">ATP-binding</keyword>
<dbReference type="InterPro" id="IPR003593">
    <property type="entry name" value="AAA+_ATPase"/>
</dbReference>
<dbReference type="SUPFAM" id="SSF52540">
    <property type="entry name" value="P-loop containing nucleoside triphosphate hydrolases"/>
    <property type="match status" value="1"/>
</dbReference>
<evidence type="ECO:0000256" key="1">
    <source>
        <dbReference type="ARBA" id="ARBA00022741"/>
    </source>
</evidence>
<dbReference type="NCBIfam" id="TIGR00229">
    <property type="entry name" value="sensory_box"/>
    <property type="match status" value="1"/>
</dbReference>
<dbReference type="InterPro" id="IPR035965">
    <property type="entry name" value="PAS-like_dom_sf"/>
</dbReference>
<dbReference type="PANTHER" id="PTHR32071">
    <property type="entry name" value="TRANSCRIPTIONAL REGULATORY PROTEIN"/>
    <property type="match status" value="1"/>
</dbReference>
<dbReference type="InterPro" id="IPR009057">
    <property type="entry name" value="Homeodomain-like_sf"/>
</dbReference>
<dbReference type="Pfam" id="PF06506">
    <property type="entry name" value="PrpR_N"/>
    <property type="match status" value="1"/>
</dbReference>
<dbReference type="InterPro" id="IPR000014">
    <property type="entry name" value="PAS"/>
</dbReference>
<dbReference type="SMART" id="SM00091">
    <property type="entry name" value="PAS"/>
    <property type="match status" value="1"/>
</dbReference>
<dbReference type="GO" id="GO:0000156">
    <property type="term" value="F:phosphorelay response regulator activity"/>
    <property type="evidence" value="ECO:0007669"/>
    <property type="project" value="InterPro"/>
</dbReference>
<feature type="domain" description="Sigma-54 factor interaction" evidence="3">
    <location>
        <begin position="323"/>
        <end position="553"/>
    </location>
</feature>
<evidence type="ECO:0000313" key="5">
    <source>
        <dbReference type="EMBL" id="SNS04593.1"/>
    </source>
</evidence>
<dbReference type="Gene3D" id="3.40.50.10660">
    <property type="entry name" value="PrpR receptor domain-like"/>
    <property type="match status" value="1"/>
</dbReference>
<dbReference type="Gene3D" id="3.40.50.300">
    <property type="entry name" value="P-loop containing nucleotide triphosphate hydrolases"/>
    <property type="match status" value="1"/>
</dbReference>
<dbReference type="InterPro" id="IPR002078">
    <property type="entry name" value="Sigma_54_int"/>
</dbReference>
<dbReference type="InterPro" id="IPR010524">
    <property type="entry name" value="Sig_transdc_resp-reg_PrpR_N"/>
</dbReference>
<gene>
    <name evidence="5" type="ORF">SAMN05446037_1003112</name>
</gene>
<dbReference type="Gene3D" id="1.10.8.60">
    <property type="match status" value="1"/>
</dbReference>
<reference evidence="5 6" key="1">
    <citation type="submission" date="2017-06" db="EMBL/GenBank/DDBJ databases">
        <authorList>
            <person name="Kim H.J."/>
            <person name="Triplett B.A."/>
        </authorList>
    </citation>
    <scope>NUCLEOTIDE SEQUENCE [LARGE SCALE GENOMIC DNA]</scope>
    <source>
        <strain evidence="5 6">SCA</strain>
    </source>
</reference>
<protein>
    <submittedName>
        <fullName evidence="5">PAS domain S-box-containing protein</fullName>
    </submittedName>
</protein>
<dbReference type="Gene3D" id="3.30.450.20">
    <property type="entry name" value="PAS domain"/>
    <property type="match status" value="1"/>
</dbReference>
<dbReference type="PANTHER" id="PTHR32071:SF57">
    <property type="entry name" value="C4-DICARBOXYLATE TRANSPORT TRANSCRIPTIONAL REGULATORY PROTEIN DCTD"/>
    <property type="match status" value="1"/>
</dbReference>
<dbReference type="AlphaFoldDB" id="A0A239BC69"/>
<dbReference type="SMART" id="SM00382">
    <property type="entry name" value="AAA"/>
    <property type="match status" value="1"/>
</dbReference>
<keyword evidence="6" id="KW-1185">Reference proteome</keyword>